<dbReference type="EMBL" id="PFQM01000018">
    <property type="protein sequence ID" value="PJC80984.1"/>
    <property type="molecule type" value="Genomic_DNA"/>
</dbReference>
<evidence type="ECO:0000259" key="1">
    <source>
        <dbReference type="Pfam" id="PF01850"/>
    </source>
</evidence>
<evidence type="ECO:0000313" key="2">
    <source>
        <dbReference type="EMBL" id="PJC80984.1"/>
    </source>
</evidence>
<organism evidence="2 3">
    <name type="scientific">Candidatus Shapirobacteria bacterium CG_4_8_14_3_um_filter_35_11</name>
    <dbReference type="NCBI Taxonomy" id="1974874"/>
    <lineage>
        <taxon>Bacteria</taxon>
        <taxon>Candidatus Shapironibacteriota</taxon>
    </lineage>
</organism>
<name>A0A2M8GKI0_9BACT</name>
<protein>
    <recommendedName>
        <fullName evidence="1">PIN domain-containing protein</fullName>
    </recommendedName>
</protein>
<dbReference type="InterPro" id="IPR029060">
    <property type="entry name" value="PIN-like_dom_sf"/>
</dbReference>
<accession>A0A2M8GKI0</accession>
<dbReference type="Proteomes" id="UP000228960">
    <property type="component" value="Unassembled WGS sequence"/>
</dbReference>
<dbReference type="AlphaFoldDB" id="A0A2M8GKI0"/>
<comment type="caution">
    <text evidence="2">The sequence shown here is derived from an EMBL/GenBank/DDBJ whole genome shotgun (WGS) entry which is preliminary data.</text>
</comment>
<feature type="non-terminal residue" evidence="2">
    <location>
        <position position="113"/>
    </location>
</feature>
<feature type="domain" description="PIN" evidence="1">
    <location>
        <begin position="4"/>
        <end position="113"/>
    </location>
</feature>
<dbReference type="Gene3D" id="3.40.50.1010">
    <property type="entry name" value="5'-nuclease"/>
    <property type="match status" value="1"/>
</dbReference>
<gene>
    <name evidence="2" type="ORF">CO009_00725</name>
</gene>
<dbReference type="SUPFAM" id="SSF88723">
    <property type="entry name" value="PIN domain-like"/>
    <property type="match status" value="1"/>
</dbReference>
<dbReference type="Pfam" id="PF01850">
    <property type="entry name" value="PIN"/>
    <property type="match status" value="1"/>
</dbReference>
<dbReference type="InterPro" id="IPR002716">
    <property type="entry name" value="PIN_dom"/>
</dbReference>
<evidence type="ECO:0000313" key="3">
    <source>
        <dbReference type="Proteomes" id="UP000228960"/>
    </source>
</evidence>
<reference evidence="3" key="1">
    <citation type="submission" date="2017-09" db="EMBL/GenBank/DDBJ databases">
        <title>Depth-based differentiation of microbial function through sediment-hosted aquifers and enrichment of novel symbionts in the deep terrestrial subsurface.</title>
        <authorList>
            <person name="Probst A.J."/>
            <person name="Ladd B."/>
            <person name="Jarett J.K."/>
            <person name="Geller-Mcgrath D.E."/>
            <person name="Sieber C.M.K."/>
            <person name="Emerson J.B."/>
            <person name="Anantharaman K."/>
            <person name="Thomas B.C."/>
            <person name="Malmstrom R."/>
            <person name="Stieglmeier M."/>
            <person name="Klingl A."/>
            <person name="Woyke T."/>
            <person name="Ryan C.M."/>
            <person name="Banfield J.F."/>
        </authorList>
    </citation>
    <scope>NUCLEOTIDE SEQUENCE [LARGE SCALE GENOMIC DNA]</scope>
</reference>
<proteinExistence type="predicted"/>
<sequence length="113" mass="13000">MKQVIIDTNILLRLFTGETGLLQDEARKILDKIDNGKISALVNELVIAECIWVLLSVYKKTKPEVVEAIENIILRDGYEIRDKDIISESLNIFVKNNISWVDSYLYCQSKKLN</sequence>